<dbReference type="Proteomes" id="UP001494588">
    <property type="component" value="Unassembled WGS sequence"/>
</dbReference>
<proteinExistence type="predicted"/>
<comment type="caution">
    <text evidence="1">The sequence shown here is derived from an EMBL/GenBank/DDBJ whole genome shotgun (WGS) entry which is preliminary data.</text>
</comment>
<gene>
    <name evidence="1" type="ORF">V4C55_42725</name>
</gene>
<organism evidence="1 2">
    <name type="scientific">Paraburkholderia sabiae</name>
    <dbReference type="NCBI Taxonomy" id="273251"/>
    <lineage>
        <taxon>Bacteria</taxon>
        <taxon>Pseudomonadati</taxon>
        <taxon>Pseudomonadota</taxon>
        <taxon>Betaproteobacteria</taxon>
        <taxon>Burkholderiales</taxon>
        <taxon>Burkholderiaceae</taxon>
        <taxon>Paraburkholderia</taxon>
    </lineage>
</organism>
<dbReference type="RefSeq" id="WP_233472209.1">
    <property type="nucleotide sequence ID" value="NZ_CAJHCS010000065.1"/>
</dbReference>
<sequence>MPKNAKLDRLRQFGVLNPRPEPVRAPRFQNSPFFDPNDLVQVKAAPRPPGRHQQGRGSRLVWFVAADVLPG</sequence>
<keyword evidence="2" id="KW-1185">Reference proteome</keyword>
<reference evidence="1 2" key="1">
    <citation type="submission" date="2024-01" db="EMBL/GenBank/DDBJ databases">
        <title>The diversity of rhizobia nodulating Mimosa spp. in eleven states of Brazil covering several biomes is determined by host plant, location, and edaphic factors.</title>
        <authorList>
            <person name="Rouws L."/>
            <person name="Barauna A."/>
            <person name="Beukes C."/>
            <person name="De Faria S.M."/>
            <person name="Gross E."/>
            <person name="Dos Reis Junior F.B."/>
            <person name="Simon M."/>
            <person name="Maluk M."/>
            <person name="Odee D.W."/>
            <person name="Kenicer G."/>
            <person name="Young J.P.W."/>
            <person name="Reis V.M."/>
            <person name="Zilli J."/>
            <person name="James E.K."/>
        </authorList>
    </citation>
    <scope>NUCLEOTIDE SEQUENCE [LARGE SCALE GENOMIC DNA]</scope>
    <source>
        <strain evidence="1 2">JPY77</strain>
    </source>
</reference>
<name>A0ABU9QSB3_9BURK</name>
<dbReference type="EMBL" id="JAZHGC010000087">
    <property type="protein sequence ID" value="MEM5292387.1"/>
    <property type="molecule type" value="Genomic_DNA"/>
</dbReference>
<protein>
    <submittedName>
        <fullName evidence="1">Uncharacterized protein</fullName>
    </submittedName>
</protein>
<evidence type="ECO:0000313" key="1">
    <source>
        <dbReference type="EMBL" id="MEM5292387.1"/>
    </source>
</evidence>
<accession>A0ABU9QSB3</accession>
<evidence type="ECO:0000313" key="2">
    <source>
        <dbReference type="Proteomes" id="UP001494588"/>
    </source>
</evidence>